<dbReference type="AlphaFoldDB" id="A0A7J6GDX3"/>
<dbReference type="Proteomes" id="UP000525078">
    <property type="component" value="Unassembled WGS sequence"/>
</dbReference>
<gene>
    <name evidence="3" type="ORF">F8388_011930</name>
</gene>
<dbReference type="Pfam" id="PF14392">
    <property type="entry name" value="zf-CCHC_4"/>
    <property type="match status" value="1"/>
</dbReference>
<reference evidence="3 4" key="1">
    <citation type="journal article" date="2020" name="bioRxiv">
        <title>Sequence and annotation of 42 cannabis genomes reveals extensive copy number variation in cannabinoid synthesis and pathogen resistance genes.</title>
        <authorList>
            <person name="Mckernan K.J."/>
            <person name="Helbert Y."/>
            <person name="Kane L.T."/>
            <person name="Ebling H."/>
            <person name="Zhang L."/>
            <person name="Liu B."/>
            <person name="Eaton Z."/>
            <person name="Mclaughlin S."/>
            <person name="Kingan S."/>
            <person name="Baybayan P."/>
            <person name="Concepcion G."/>
            <person name="Jordan M."/>
            <person name="Riva A."/>
            <person name="Barbazuk W."/>
            <person name="Harkins T."/>
        </authorList>
    </citation>
    <scope>NUCLEOTIDE SEQUENCE [LARGE SCALE GENOMIC DNA]</scope>
    <source>
        <strain evidence="4">cv. Jamaican Lion 4</strain>
        <tissue evidence="3">Leaf</tissue>
    </source>
</reference>
<evidence type="ECO:0000313" key="4">
    <source>
        <dbReference type="Proteomes" id="UP000525078"/>
    </source>
</evidence>
<feature type="compositionally biased region" description="Gly residues" evidence="1">
    <location>
        <begin position="80"/>
        <end position="94"/>
    </location>
</feature>
<feature type="domain" description="Zinc knuckle CX2CX4HX4C" evidence="2">
    <location>
        <begin position="3"/>
        <end position="36"/>
    </location>
</feature>
<evidence type="ECO:0000256" key="1">
    <source>
        <dbReference type="SAM" id="MobiDB-lite"/>
    </source>
</evidence>
<organism evidence="3 4">
    <name type="scientific">Cannabis sativa</name>
    <name type="common">Hemp</name>
    <name type="synonym">Marijuana</name>
    <dbReference type="NCBI Taxonomy" id="3483"/>
    <lineage>
        <taxon>Eukaryota</taxon>
        <taxon>Viridiplantae</taxon>
        <taxon>Streptophyta</taxon>
        <taxon>Embryophyta</taxon>
        <taxon>Tracheophyta</taxon>
        <taxon>Spermatophyta</taxon>
        <taxon>Magnoliopsida</taxon>
        <taxon>eudicotyledons</taxon>
        <taxon>Gunneridae</taxon>
        <taxon>Pentapetalae</taxon>
        <taxon>rosids</taxon>
        <taxon>fabids</taxon>
        <taxon>Rosales</taxon>
        <taxon>Cannabaceae</taxon>
        <taxon>Cannabis</taxon>
    </lineage>
</organism>
<proteinExistence type="predicted"/>
<name>A0A7J6GDX3_CANSA</name>
<protein>
    <recommendedName>
        <fullName evidence="2">Zinc knuckle CX2CX4HX4C domain-containing protein</fullName>
    </recommendedName>
</protein>
<dbReference type="InterPro" id="IPR025836">
    <property type="entry name" value="Zn_knuckle_CX2CX4HX4C"/>
</dbReference>
<comment type="caution">
    <text evidence="3">The sequence shown here is derived from an EMBL/GenBank/DDBJ whole genome shotgun (WGS) entry which is preliminary data.</text>
</comment>
<dbReference type="EMBL" id="JAATIP010000063">
    <property type="protein sequence ID" value="KAF4381008.1"/>
    <property type="molecule type" value="Genomic_DNA"/>
</dbReference>
<evidence type="ECO:0000259" key="2">
    <source>
        <dbReference type="Pfam" id="PF14392"/>
    </source>
</evidence>
<evidence type="ECO:0000313" key="3">
    <source>
        <dbReference type="EMBL" id="KAF4381008.1"/>
    </source>
</evidence>
<feature type="region of interest" description="Disordered" evidence="1">
    <location>
        <begin position="75"/>
        <end position="94"/>
    </location>
</feature>
<accession>A0A7J6GDX3</accession>
<sequence length="243" mass="26965">MCKENGEWIWANFQYEHLPTFCFVCGIIGHSERFCPRRFDQPLEQMVKPYGIGMKAQLKKKNYLIGAQWLRTGREEDGGVDGGGGGSKNSVDGGGVMVNPKIMDIDRSDSRGYHNPIISGSNKGVDGREKGVVITQDSGRRQISVAVGDEEVFNEEDSLLIYDSSNKGVDGREKGVVITQDSGRRQISVAVGDEEVFNEEDSLLIYDSKRRRMGAERAKLPIGMFVVSTLESDLKSDMISFIE</sequence>